<dbReference type="PANTHER" id="PTHR24256">
    <property type="entry name" value="TRYPTASE-RELATED"/>
    <property type="match status" value="1"/>
</dbReference>
<evidence type="ECO:0000313" key="8">
    <source>
        <dbReference type="Proteomes" id="UP000285301"/>
    </source>
</evidence>
<dbReference type="Gene3D" id="2.40.10.10">
    <property type="entry name" value="Trypsin-like serine proteases"/>
    <property type="match status" value="1"/>
</dbReference>
<dbReference type="SUPFAM" id="SSF50494">
    <property type="entry name" value="Trypsin-like serine proteases"/>
    <property type="match status" value="1"/>
</dbReference>
<keyword evidence="8" id="KW-1185">Reference proteome</keyword>
<evidence type="ECO:0000313" key="7">
    <source>
        <dbReference type="EMBL" id="RWS02130.1"/>
    </source>
</evidence>
<protein>
    <submittedName>
        <fullName evidence="6">Trypsin-1-like protein</fullName>
    </submittedName>
</protein>
<dbReference type="SMART" id="SM00020">
    <property type="entry name" value="Tryp_SPc"/>
    <property type="match status" value="1"/>
</dbReference>
<feature type="non-terminal residue" evidence="6">
    <location>
        <position position="324"/>
    </location>
</feature>
<comment type="caution">
    <text evidence="6">The sequence shown here is derived from an EMBL/GenBank/DDBJ whole genome shotgun (WGS) entry which is preliminary data.</text>
</comment>
<evidence type="ECO:0000256" key="1">
    <source>
        <dbReference type="ARBA" id="ARBA00023157"/>
    </source>
</evidence>
<dbReference type="GO" id="GO:0004252">
    <property type="term" value="F:serine-type endopeptidase activity"/>
    <property type="evidence" value="ECO:0007669"/>
    <property type="project" value="InterPro"/>
</dbReference>
<dbReference type="EMBL" id="NCKU01010210">
    <property type="protein sequence ID" value="RWS00925.1"/>
    <property type="molecule type" value="Genomic_DNA"/>
</dbReference>
<gene>
    <name evidence="7" type="ORF">B4U79_19145</name>
    <name evidence="6" type="ORF">B4U79_19171</name>
    <name evidence="5" type="ORF">B4U79_19172</name>
</gene>
<dbReference type="InterPro" id="IPR009003">
    <property type="entry name" value="Peptidase_S1_PA"/>
</dbReference>
<comment type="similarity">
    <text evidence="2">Belongs to the peptidase S1 family. CLIP subfamily.</text>
</comment>
<name>A0A3S3Q039_9ACAR</name>
<feature type="signal peptide" evidence="3">
    <location>
        <begin position="1"/>
        <end position="20"/>
    </location>
</feature>
<dbReference type="InterPro" id="IPR051487">
    <property type="entry name" value="Ser/Thr_Proteases_Immune/Dev"/>
</dbReference>
<dbReference type="GO" id="GO:0006508">
    <property type="term" value="P:proteolysis"/>
    <property type="evidence" value="ECO:0007669"/>
    <property type="project" value="InterPro"/>
</dbReference>
<evidence type="ECO:0000256" key="3">
    <source>
        <dbReference type="SAM" id="SignalP"/>
    </source>
</evidence>
<dbReference type="EMBL" id="NCKU01008113">
    <property type="protein sequence ID" value="RWS02130.1"/>
    <property type="molecule type" value="Genomic_DNA"/>
</dbReference>
<feature type="chain" id="PRO_5033399029" evidence="3">
    <location>
        <begin position="21"/>
        <end position="324"/>
    </location>
</feature>
<dbReference type="PROSITE" id="PS50240">
    <property type="entry name" value="TRYPSIN_DOM"/>
    <property type="match status" value="1"/>
</dbReference>
<reference evidence="6" key="2">
    <citation type="submission" date="2018-11" db="EMBL/GenBank/DDBJ databases">
        <title>Trombidioid mite genomics.</title>
        <authorList>
            <person name="Dong X."/>
        </authorList>
    </citation>
    <scope>NUCLEOTIDE SEQUENCE</scope>
    <source>
        <strain evidence="6">UoL-WK</strain>
    </source>
</reference>
<accession>A0A3S3Q039</accession>
<evidence type="ECO:0000313" key="6">
    <source>
        <dbReference type="EMBL" id="RWS00925.1"/>
    </source>
</evidence>
<dbReference type="STRING" id="1965070.A0A3S3Q039"/>
<feature type="domain" description="Peptidase S1" evidence="4">
    <location>
        <begin position="37"/>
        <end position="273"/>
    </location>
</feature>
<sequence>MTKAIQLMIAIFSLLSLANGEKRDNFEYESCANVLSVDDGAKFEERNSYAWMASIKLFKRFEKEHFVERLCAGSIISKRLILTAASCFTNHTKAVEVTLGSANGTVYKRFTRRWKLHEDFREINKENDLALIELNEEIAFDDYRKPICVPKAPFRKTRKRLNLIDFNETRFQNGLRESFVWFLTEDKCRSSFLHQKKEQFCGIFQYQINYLNFHVGAPLIFCENIKENNVCILVGVLSSSRQMIILDGFKFPGRESIFTNVSSHLDWLREGIKSSEHSKCIGNLFLKTKQKIYPKCGMEKASQRIYLGREVESISHYPWLVFLK</sequence>
<keyword evidence="3" id="KW-0732">Signal</keyword>
<dbReference type="Proteomes" id="UP000285301">
    <property type="component" value="Unassembled WGS sequence"/>
</dbReference>
<dbReference type="InterPro" id="IPR001254">
    <property type="entry name" value="Trypsin_dom"/>
</dbReference>
<dbReference type="OrthoDB" id="5565075at2759"/>
<evidence type="ECO:0000256" key="2">
    <source>
        <dbReference type="ARBA" id="ARBA00024195"/>
    </source>
</evidence>
<dbReference type="Pfam" id="PF00089">
    <property type="entry name" value="Trypsin"/>
    <property type="match status" value="1"/>
</dbReference>
<evidence type="ECO:0000259" key="4">
    <source>
        <dbReference type="PROSITE" id="PS50240"/>
    </source>
</evidence>
<organism evidence="6 8">
    <name type="scientific">Dinothrombium tinctorium</name>
    <dbReference type="NCBI Taxonomy" id="1965070"/>
    <lineage>
        <taxon>Eukaryota</taxon>
        <taxon>Metazoa</taxon>
        <taxon>Ecdysozoa</taxon>
        <taxon>Arthropoda</taxon>
        <taxon>Chelicerata</taxon>
        <taxon>Arachnida</taxon>
        <taxon>Acari</taxon>
        <taxon>Acariformes</taxon>
        <taxon>Trombidiformes</taxon>
        <taxon>Prostigmata</taxon>
        <taxon>Anystina</taxon>
        <taxon>Parasitengona</taxon>
        <taxon>Trombidioidea</taxon>
        <taxon>Trombidiidae</taxon>
        <taxon>Dinothrombium</taxon>
    </lineage>
</organism>
<dbReference type="AlphaFoldDB" id="A0A3S3Q039"/>
<dbReference type="EMBL" id="NCKU01010273">
    <property type="protein sequence ID" value="RWS00892.1"/>
    <property type="molecule type" value="Genomic_DNA"/>
</dbReference>
<keyword evidence="1" id="KW-1015">Disulfide bond</keyword>
<dbReference type="InterPro" id="IPR043504">
    <property type="entry name" value="Peptidase_S1_PA_chymotrypsin"/>
</dbReference>
<evidence type="ECO:0000313" key="5">
    <source>
        <dbReference type="EMBL" id="RWS00892.1"/>
    </source>
</evidence>
<reference evidence="6 8" key="1">
    <citation type="journal article" date="2018" name="Gigascience">
        <title>Genomes of trombidid mites reveal novel predicted allergens and laterally-transferred genes associated with secondary metabolism.</title>
        <authorList>
            <person name="Dong X."/>
            <person name="Chaisiri K."/>
            <person name="Xia D."/>
            <person name="Armstrong S.D."/>
            <person name="Fang Y."/>
            <person name="Donnelly M.J."/>
            <person name="Kadowaki T."/>
            <person name="McGarry J.W."/>
            <person name="Darby A.C."/>
            <person name="Makepeace B.L."/>
        </authorList>
    </citation>
    <scope>NUCLEOTIDE SEQUENCE [LARGE SCALE GENOMIC DNA]</scope>
    <source>
        <strain evidence="6">UoL-WK</strain>
    </source>
</reference>
<proteinExistence type="inferred from homology"/>